<reference evidence="9" key="1">
    <citation type="submission" date="2024-02" db="UniProtKB">
        <authorList>
            <consortium name="WormBaseParasite"/>
        </authorList>
    </citation>
    <scope>IDENTIFICATION</scope>
</reference>
<keyword evidence="5" id="KW-0712">Selenocysteine</keyword>
<feature type="domain" description="Selenoprotein F/M" evidence="7">
    <location>
        <begin position="76"/>
        <end position="147"/>
    </location>
</feature>
<keyword evidence="8" id="KW-1185">Reference proteome</keyword>
<dbReference type="GO" id="GO:0005788">
    <property type="term" value="C:endoplasmic reticulum lumen"/>
    <property type="evidence" value="ECO:0007669"/>
    <property type="project" value="UniProtKB-SubCell"/>
</dbReference>
<proteinExistence type="inferred from homology"/>
<evidence type="ECO:0000256" key="5">
    <source>
        <dbReference type="ARBA" id="ARBA00022933"/>
    </source>
</evidence>
<comment type="subcellular location">
    <subcellularLocation>
        <location evidence="1">Endoplasmic reticulum lumen</location>
    </subcellularLocation>
</comment>
<evidence type="ECO:0000256" key="6">
    <source>
        <dbReference type="ARBA" id="ARBA00040775"/>
    </source>
</evidence>
<dbReference type="WBParaSite" id="MBELARI_LOCUS17458">
    <property type="protein sequence ID" value="MBELARI_LOCUS17458"/>
    <property type="gene ID" value="MBELARI_LOCUS17458"/>
</dbReference>
<dbReference type="SUPFAM" id="SSF52833">
    <property type="entry name" value="Thioredoxin-like"/>
    <property type="match status" value="1"/>
</dbReference>
<sequence length="150" mass="17004">MILLCLLLAVVTAQQVQNGIEMTADECKEAGFISSSLKCSVCESLPTFNLDHLVTDCQACCTKEKEAEHEKFPLAHVEVCECNLARFPQVQAFVHQNMADQFGDRVKVRHVRGVRPQIVLKDLKGITRQTLNIEKWDTNTIIDFLVQWTE</sequence>
<dbReference type="InterPro" id="IPR038219">
    <property type="entry name" value="Sep15/SelM_sf"/>
</dbReference>
<dbReference type="InterPro" id="IPR014912">
    <property type="entry name" value="Sep15_SelM_dom"/>
</dbReference>
<evidence type="ECO:0000259" key="7">
    <source>
        <dbReference type="Pfam" id="PF08806"/>
    </source>
</evidence>
<keyword evidence="3" id="KW-0732">Signal</keyword>
<dbReference type="Pfam" id="PF08806">
    <property type="entry name" value="Sep15_SelM"/>
    <property type="match status" value="1"/>
</dbReference>
<organism evidence="8 9">
    <name type="scientific">Mesorhabditis belari</name>
    <dbReference type="NCBI Taxonomy" id="2138241"/>
    <lineage>
        <taxon>Eukaryota</taxon>
        <taxon>Metazoa</taxon>
        <taxon>Ecdysozoa</taxon>
        <taxon>Nematoda</taxon>
        <taxon>Chromadorea</taxon>
        <taxon>Rhabditida</taxon>
        <taxon>Rhabditina</taxon>
        <taxon>Rhabditomorpha</taxon>
        <taxon>Rhabditoidea</taxon>
        <taxon>Rhabditidae</taxon>
        <taxon>Mesorhabditinae</taxon>
        <taxon>Mesorhabditis</taxon>
    </lineage>
</organism>
<protein>
    <recommendedName>
        <fullName evidence="6">Selenoprotein F</fullName>
    </recommendedName>
</protein>
<dbReference type="AlphaFoldDB" id="A0AAF3ETR1"/>
<evidence type="ECO:0000256" key="3">
    <source>
        <dbReference type="ARBA" id="ARBA00022729"/>
    </source>
</evidence>
<evidence type="ECO:0000256" key="1">
    <source>
        <dbReference type="ARBA" id="ARBA00004319"/>
    </source>
</evidence>
<evidence type="ECO:0000313" key="9">
    <source>
        <dbReference type="WBParaSite" id="MBELARI_LOCUS17458"/>
    </source>
</evidence>
<dbReference type="PANTHER" id="PTHR13077">
    <property type="entry name" value="SELENOPROTEIN F"/>
    <property type="match status" value="1"/>
</dbReference>
<dbReference type="Proteomes" id="UP000887575">
    <property type="component" value="Unassembled WGS sequence"/>
</dbReference>
<name>A0AAF3ETR1_9BILA</name>
<dbReference type="PANTHER" id="PTHR13077:SF6">
    <property type="entry name" value="SELENOPROTEIN F"/>
    <property type="match status" value="1"/>
</dbReference>
<accession>A0AAF3ETR1</accession>
<dbReference type="GO" id="GO:0016491">
    <property type="term" value="F:oxidoreductase activity"/>
    <property type="evidence" value="ECO:0007669"/>
    <property type="project" value="TreeGrafter"/>
</dbReference>
<evidence type="ECO:0000256" key="2">
    <source>
        <dbReference type="ARBA" id="ARBA00005742"/>
    </source>
</evidence>
<dbReference type="InterPro" id="IPR039992">
    <property type="entry name" value="Sep15_SelM"/>
</dbReference>
<comment type="similarity">
    <text evidence="2">Belongs to the selenoprotein M/F family.</text>
</comment>
<dbReference type="Gene3D" id="3.40.30.50">
    <property type="entry name" value="Sep15/SelM thioredoxin-like domain, active-site redox motif"/>
    <property type="match status" value="1"/>
</dbReference>
<keyword evidence="4" id="KW-0256">Endoplasmic reticulum</keyword>
<evidence type="ECO:0000256" key="4">
    <source>
        <dbReference type="ARBA" id="ARBA00022824"/>
    </source>
</evidence>
<dbReference type="InterPro" id="IPR036249">
    <property type="entry name" value="Thioredoxin-like_sf"/>
</dbReference>
<evidence type="ECO:0000313" key="8">
    <source>
        <dbReference type="Proteomes" id="UP000887575"/>
    </source>
</evidence>